<dbReference type="Gene3D" id="3.40.720.10">
    <property type="entry name" value="Alkaline Phosphatase, subunit A"/>
    <property type="match status" value="1"/>
</dbReference>
<name>A0A7S7NKQ3_PALFE</name>
<sequence length="507" mass="55781">MSDHKSRNPTTRREALRRVGNGFGMMAFAGMLGESMARAGAVLGADGSMASYKLDHPQKVKRVIFLFMNGGLSTIDSFDPKPALDKYDGQPLPGNQVKTERRTGELMKSPYTFKRHGQCGMDVSDLWPHLSTVVDDICWIRSVYTEIPNHEPSCLMMNTGANQAGRPSLGAWITYGLGSENQNLPGFVVLCPDVPTTVGPPLWSNGFLPAIHQGTYISNKVQVPEGEAPPMEPMTADGKPDEKMKKVVVEKNFDPKKLVSYVNNPKFELTEQRRELDLVEKLEKIRSAEQGTDPQVEAVIKSMEIAYRMQTEAPEVFDVRKESQATLDLYGPGPVARGALTGVRLLEKGVRMVQLYYSKGDPWDAHGDIMAHKVNAKNSDQAFTAVVKDLKARGLWKDTLVVCGSEFGRTPVREVGGGGGNAKKGRDHNPFGFTMWLAGGAVKGGTIYGQTDDFGFKVVDKPVHVHDIHATILHLLGIDHTKLTYRYSGRDFRLTDVAGNVLHDVLA</sequence>
<evidence type="ECO:0000313" key="1">
    <source>
        <dbReference type="EMBL" id="QOY85443.1"/>
    </source>
</evidence>
<dbReference type="InterPro" id="IPR010869">
    <property type="entry name" value="DUF1501"/>
</dbReference>
<accession>A0A7S7NKQ3</accession>
<dbReference type="InterPro" id="IPR017850">
    <property type="entry name" value="Alkaline_phosphatase_core_sf"/>
</dbReference>
<dbReference type="PANTHER" id="PTHR43737">
    <property type="entry name" value="BLL7424 PROTEIN"/>
    <property type="match status" value="1"/>
</dbReference>
<protein>
    <submittedName>
        <fullName evidence="1">DUF1501 domain-containing protein</fullName>
    </submittedName>
</protein>
<dbReference type="InterPro" id="IPR006311">
    <property type="entry name" value="TAT_signal"/>
</dbReference>
<dbReference type="PROSITE" id="PS51318">
    <property type="entry name" value="TAT"/>
    <property type="match status" value="1"/>
</dbReference>
<dbReference type="AlphaFoldDB" id="A0A7S7NKQ3"/>
<dbReference type="EMBL" id="CP063849">
    <property type="protein sequence ID" value="QOY85443.1"/>
    <property type="molecule type" value="Genomic_DNA"/>
</dbReference>
<reference evidence="1 2" key="1">
    <citation type="submission" date="2020-10" db="EMBL/GenBank/DDBJ databases">
        <title>Complete genome sequence of Paludibaculum fermentans P105T, a facultatively anaerobic acidobacterium capable of dissimilatory Fe(III) reduction.</title>
        <authorList>
            <person name="Dedysh S.N."/>
            <person name="Beletsky A.V."/>
            <person name="Kulichevskaya I.S."/>
            <person name="Mardanov A.V."/>
            <person name="Ravin N.V."/>
        </authorList>
    </citation>
    <scope>NUCLEOTIDE SEQUENCE [LARGE SCALE GENOMIC DNA]</scope>
    <source>
        <strain evidence="1 2">P105</strain>
    </source>
</reference>
<evidence type="ECO:0000313" key="2">
    <source>
        <dbReference type="Proteomes" id="UP000593892"/>
    </source>
</evidence>
<dbReference type="Proteomes" id="UP000593892">
    <property type="component" value="Chromosome"/>
</dbReference>
<gene>
    <name evidence="1" type="ORF">IRI77_21730</name>
</gene>
<dbReference type="SUPFAM" id="SSF53649">
    <property type="entry name" value="Alkaline phosphatase-like"/>
    <property type="match status" value="1"/>
</dbReference>
<proteinExistence type="predicted"/>
<organism evidence="1 2">
    <name type="scientific">Paludibaculum fermentans</name>
    <dbReference type="NCBI Taxonomy" id="1473598"/>
    <lineage>
        <taxon>Bacteria</taxon>
        <taxon>Pseudomonadati</taxon>
        <taxon>Acidobacteriota</taxon>
        <taxon>Terriglobia</taxon>
        <taxon>Bryobacterales</taxon>
        <taxon>Bryobacteraceae</taxon>
        <taxon>Paludibaculum</taxon>
    </lineage>
</organism>
<dbReference type="RefSeq" id="WP_194447113.1">
    <property type="nucleotide sequence ID" value="NZ_CP063849.1"/>
</dbReference>
<dbReference type="PANTHER" id="PTHR43737:SF1">
    <property type="entry name" value="DUF1501 DOMAIN-CONTAINING PROTEIN"/>
    <property type="match status" value="1"/>
</dbReference>
<keyword evidence="2" id="KW-1185">Reference proteome</keyword>
<dbReference type="KEGG" id="pfer:IRI77_21730"/>
<dbReference type="Pfam" id="PF07394">
    <property type="entry name" value="DUF1501"/>
    <property type="match status" value="1"/>
</dbReference>